<name>F0B936_9XANT</name>
<reference evidence="1 2" key="1">
    <citation type="journal article" date="2011" name="BMC Genomics">
        <title>Comparative genomics reveals diversity among xanthomonads infecting tomato and pepper.</title>
        <authorList>
            <person name="Potnis N."/>
            <person name="Krasileva K."/>
            <person name="Chow V."/>
            <person name="Almeida N.F."/>
            <person name="Patil P.B."/>
            <person name="Ryan R.P."/>
            <person name="Sharlach M."/>
            <person name="Behlau F."/>
            <person name="Dow J.M."/>
            <person name="Momol M.T."/>
            <person name="White F.F."/>
            <person name="Preston J.F."/>
            <person name="Vinatzer B.A."/>
            <person name="Koebnik R."/>
            <person name="Setubal J.C."/>
            <person name="Norman D.J."/>
            <person name="Staskawicz B.J."/>
            <person name="Jones J.B."/>
        </authorList>
    </citation>
    <scope>NUCLEOTIDE SEQUENCE [LARGE SCALE GENOMIC DNA]</scope>
    <source>
        <strain evidence="1 2">ATCC 35937</strain>
    </source>
</reference>
<sequence>MGAFYRPRMSQLADDGAAVRTGGCRGGHGSRLLGG</sequence>
<comment type="caution">
    <text evidence="1">The sequence shown here is derived from an EMBL/GenBank/DDBJ whole genome shotgun (WGS) entry which is preliminary data.</text>
</comment>
<proteinExistence type="predicted"/>
<organism evidence="1 2">
    <name type="scientific">Xanthomonas vesicatoria ATCC 35937</name>
    <dbReference type="NCBI Taxonomy" id="925775"/>
    <lineage>
        <taxon>Bacteria</taxon>
        <taxon>Pseudomonadati</taxon>
        <taxon>Pseudomonadota</taxon>
        <taxon>Gammaproteobacteria</taxon>
        <taxon>Lysobacterales</taxon>
        <taxon>Lysobacteraceae</taxon>
        <taxon>Xanthomonas</taxon>
    </lineage>
</organism>
<dbReference type="Proteomes" id="UP000003299">
    <property type="component" value="Unassembled WGS sequence"/>
</dbReference>
<protein>
    <submittedName>
        <fullName evidence="1">Uncharacterized protein</fullName>
    </submittedName>
</protein>
<accession>F0B936</accession>
<evidence type="ECO:0000313" key="2">
    <source>
        <dbReference type="Proteomes" id="UP000003299"/>
    </source>
</evidence>
<evidence type="ECO:0000313" key="1">
    <source>
        <dbReference type="EMBL" id="EGD10993.1"/>
    </source>
</evidence>
<dbReference type="EMBL" id="AEQV01000013">
    <property type="protein sequence ID" value="EGD10993.1"/>
    <property type="molecule type" value="Genomic_DNA"/>
</dbReference>
<dbReference type="AlphaFoldDB" id="F0B936"/>
<gene>
    <name evidence="1" type="ORF">XVE_0552</name>
</gene>